<dbReference type="Proteomes" id="UP001519292">
    <property type="component" value="Unassembled WGS sequence"/>
</dbReference>
<evidence type="ECO:0000256" key="9">
    <source>
        <dbReference type="ARBA" id="ARBA00023235"/>
    </source>
</evidence>
<keyword evidence="8 11" id="KW-0564">Palmitate</keyword>
<keyword evidence="6 11" id="KW-0697">Rotamase</keyword>
<comment type="similarity">
    <text evidence="3 11">Belongs to the PrsA family.</text>
</comment>
<keyword evidence="15" id="KW-1185">Reference proteome</keyword>
<dbReference type="PANTHER" id="PTHR47245">
    <property type="entry name" value="PEPTIDYLPROLYL ISOMERASE"/>
    <property type="match status" value="1"/>
</dbReference>
<feature type="domain" description="PpiC" evidence="13">
    <location>
        <begin position="143"/>
        <end position="236"/>
    </location>
</feature>
<keyword evidence="4 11" id="KW-1003">Cell membrane</keyword>
<evidence type="ECO:0000256" key="6">
    <source>
        <dbReference type="ARBA" id="ARBA00023110"/>
    </source>
</evidence>
<dbReference type="Pfam" id="PF00639">
    <property type="entry name" value="Rotamase"/>
    <property type="match status" value="1"/>
</dbReference>
<keyword evidence="5 11" id="KW-0732">Signal</keyword>
<comment type="subcellular location">
    <subcellularLocation>
        <location evidence="2 11">Cell membrane</location>
        <topology evidence="2 11">Lipid-anchor</topology>
    </subcellularLocation>
</comment>
<gene>
    <name evidence="11" type="primary">prsA</name>
    <name evidence="14" type="ORF">J2Z60_001942</name>
</gene>
<organism evidence="14 15">
    <name type="scientific">Lactobacillus colini</name>
    <dbReference type="NCBI Taxonomy" id="1819254"/>
    <lineage>
        <taxon>Bacteria</taxon>
        <taxon>Bacillati</taxon>
        <taxon>Bacillota</taxon>
        <taxon>Bacilli</taxon>
        <taxon>Lactobacillales</taxon>
        <taxon>Lactobacillaceae</taxon>
        <taxon>Lactobacillus</taxon>
    </lineage>
</organism>
<dbReference type="RefSeq" id="WP_209687471.1">
    <property type="nucleotide sequence ID" value="NZ_JAGGLU010000014.1"/>
</dbReference>
<keyword evidence="7 11" id="KW-0472">Membrane</keyword>
<dbReference type="HAMAP" id="MF_01145">
    <property type="entry name" value="Foldase_PrsA"/>
    <property type="match status" value="1"/>
</dbReference>
<dbReference type="NCBIfam" id="NF003356">
    <property type="entry name" value="PRK04405.1"/>
    <property type="match status" value="1"/>
</dbReference>
<evidence type="ECO:0000259" key="13">
    <source>
        <dbReference type="PROSITE" id="PS50198"/>
    </source>
</evidence>
<dbReference type="EMBL" id="JAGGLU010000014">
    <property type="protein sequence ID" value="MBP2058751.1"/>
    <property type="molecule type" value="Genomic_DNA"/>
</dbReference>
<feature type="signal peptide" evidence="12">
    <location>
        <begin position="1"/>
        <end position="24"/>
    </location>
</feature>
<name>A0ABS4MGC8_9LACO</name>
<keyword evidence="9 11" id="KW-0413">Isomerase</keyword>
<evidence type="ECO:0000256" key="7">
    <source>
        <dbReference type="ARBA" id="ARBA00023136"/>
    </source>
</evidence>
<dbReference type="InterPro" id="IPR050245">
    <property type="entry name" value="PrsA_foldase"/>
</dbReference>
<evidence type="ECO:0000256" key="3">
    <source>
        <dbReference type="ARBA" id="ARBA00006071"/>
    </source>
</evidence>
<evidence type="ECO:0000256" key="10">
    <source>
        <dbReference type="ARBA" id="ARBA00023288"/>
    </source>
</evidence>
<evidence type="ECO:0000256" key="8">
    <source>
        <dbReference type="ARBA" id="ARBA00023139"/>
    </source>
</evidence>
<keyword evidence="10 11" id="KW-0449">Lipoprotein</keyword>
<feature type="chain" id="PRO_5047094066" description="Foldase protein PrsA" evidence="12">
    <location>
        <begin position="25"/>
        <end position="309"/>
    </location>
</feature>
<dbReference type="InterPro" id="IPR023059">
    <property type="entry name" value="Foldase_PrsA"/>
</dbReference>
<dbReference type="InterPro" id="IPR000297">
    <property type="entry name" value="PPIase_PpiC"/>
</dbReference>
<evidence type="ECO:0000256" key="1">
    <source>
        <dbReference type="ARBA" id="ARBA00000971"/>
    </source>
</evidence>
<dbReference type="PROSITE" id="PS50198">
    <property type="entry name" value="PPIC_PPIASE_2"/>
    <property type="match status" value="1"/>
</dbReference>
<accession>A0ABS4MGC8</accession>
<dbReference type="SUPFAM" id="SSF109998">
    <property type="entry name" value="Triger factor/SurA peptide-binding domain-like"/>
    <property type="match status" value="1"/>
</dbReference>
<evidence type="ECO:0000256" key="2">
    <source>
        <dbReference type="ARBA" id="ARBA00004193"/>
    </source>
</evidence>
<evidence type="ECO:0000256" key="4">
    <source>
        <dbReference type="ARBA" id="ARBA00022475"/>
    </source>
</evidence>
<reference evidence="14 15" key="1">
    <citation type="submission" date="2021-03" db="EMBL/GenBank/DDBJ databases">
        <title>Genomic Encyclopedia of Type Strains, Phase IV (KMG-IV): sequencing the most valuable type-strain genomes for metagenomic binning, comparative biology and taxonomic classification.</title>
        <authorList>
            <person name="Goeker M."/>
        </authorList>
    </citation>
    <scope>NUCLEOTIDE SEQUENCE [LARGE SCALE GENOMIC DNA]</scope>
    <source>
        <strain evidence="14 15">DSM 101872</strain>
    </source>
</reference>
<comment type="caution">
    <text evidence="14">The sequence shown here is derived from an EMBL/GenBank/DDBJ whole genome shotgun (WGS) entry which is preliminary data.</text>
</comment>
<evidence type="ECO:0000256" key="5">
    <source>
        <dbReference type="ARBA" id="ARBA00022729"/>
    </source>
</evidence>
<dbReference type="Gene3D" id="3.10.50.40">
    <property type="match status" value="1"/>
</dbReference>
<comment type="function">
    <text evidence="11">Plays a major role in protein secretion by helping the post-translocational extracellular folding of several secreted proteins.</text>
</comment>
<sequence>MKKNVWKKAAAALAFVGIALGAAACSSSGKTVVNYKGGKITEQQYYDEMKKSQAGQSTLANMIIYDALESQYGKDVSDKQVTKEYNKYKKQYGSSFSSILEQNGLTNSSFKKNLKTNLLTEAALKHIKKITSAQEKKAWKSYQPKVTVQHILVSKKSTAEKIIQELKDGKSFKSLAKKYSTDTATKNDAGKLPAFDSTDTTLDSDFKTAAFKLKTGEYTTTPVKSQYGYHVIKMIKHPAKGTFKEHKKEIDKQIYSEMAQDQNVMKSVISTVLKRADVSIKDNDLKNVLSSYVSTGSSTSTSSSSSSSK</sequence>
<comment type="catalytic activity">
    <reaction evidence="1 11">
        <text>[protein]-peptidylproline (omega=180) = [protein]-peptidylproline (omega=0)</text>
        <dbReference type="Rhea" id="RHEA:16237"/>
        <dbReference type="Rhea" id="RHEA-COMP:10747"/>
        <dbReference type="Rhea" id="RHEA-COMP:10748"/>
        <dbReference type="ChEBI" id="CHEBI:83833"/>
        <dbReference type="ChEBI" id="CHEBI:83834"/>
        <dbReference type="EC" id="5.2.1.8"/>
    </reaction>
</comment>
<evidence type="ECO:0000313" key="14">
    <source>
        <dbReference type="EMBL" id="MBP2058751.1"/>
    </source>
</evidence>
<dbReference type="InterPro" id="IPR027304">
    <property type="entry name" value="Trigger_fact/SurA_dom_sf"/>
</dbReference>
<protein>
    <recommendedName>
        <fullName evidence="11">Foldase protein PrsA</fullName>
        <ecNumber evidence="11">5.2.1.8</ecNumber>
    </recommendedName>
</protein>
<evidence type="ECO:0000313" key="15">
    <source>
        <dbReference type="Proteomes" id="UP001519292"/>
    </source>
</evidence>
<dbReference type="InterPro" id="IPR046357">
    <property type="entry name" value="PPIase_dom_sf"/>
</dbReference>
<dbReference type="EC" id="5.2.1.8" evidence="11"/>
<proteinExistence type="inferred from homology"/>
<evidence type="ECO:0000256" key="11">
    <source>
        <dbReference type="HAMAP-Rule" id="MF_01145"/>
    </source>
</evidence>
<evidence type="ECO:0000256" key="12">
    <source>
        <dbReference type="SAM" id="SignalP"/>
    </source>
</evidence>
<dbReference type="SUPFAM" id="SSF54534">
    <property type="entry name" value="FKBP-like"/>
    <property type="match status" value="1"/>
</dbReference>
<dbReference type="PANTHER" id="PTHR47245:SF1">
    <property type="entry name" value="FOLDASE PROTEIN PRSA"/>
    <property type="match status" value="1"/>
</dbReference>
<dbReference type="GO" id="GO:0003755">
    <property type="term" value="F:peptidyl-prolyl cis-trans isomerase activity"/>
    <property type="evidence" value="ECO:0007669"/>
    <property type="project" value="UniProtKB-EC"/>
</dbReference>
<dbReference type="PROSITE" id="PS51257">
    <property type="entry name" value="PROKAR_LIPOPROTEIN"/>
    <property type="match status" value="1"/>
</dbReference>